<sequence length="331" mass="36812">MTETASHAVERVQVQTESPVEICYKTSVSFFQPPRICLPNSIDAHNALQIEKAVKALLAYYAKTENGKPQKSAPVNNDEDDIDPSDGKYFWLNITTKKMPQSGRVKPYKIPVKHSFISPTAQICLFAKDPQKDIKIMLEEKGIEIDKVIGVAKLKTNYHPYEAKRQLRDSYDLFLTDDRIVALLPPLLGKHFFLKKKQPIPVNLTAPNLVKEIESARSATYMILGKGLNHSIKVGTTGQTTQQVVDNIYHSLDTIVDKIPNKWGNILRIDLKFSTSIALPLFTSLPTAEIEEPEKSHVVVDSKKAKKIADAVVGKKSDGKKKSSSSTAATT</sequence>
<organism evidence="12 13">
    <name type="scientific">Physocladia obscura</name>
    <dbReference type="NCBI Taxonomy" id="109957"/>
    <lineage>
        <taxon>Eukaryota</taxon>
        <taxon>Fungi</taxon>
        <taxon>Fungi incertae sedis</taxon>
        <taxon>Chytridiomycota</taxon>
        <taxon>Chytridiomycota incertae sedis</taxon>
        <taxon>Chytridiomycetes</taxon>
        <taxon>Chytridiales</taxon>
        <taxon>Chytriomycetaceae</taxon>
        <taxon>Physocladia</taxon>
    </lineage>
</organism>
<keyword evidence="7" id="KW-0539">Nucleus</keyword>
<dbReference type="Pfam" id="PF00687">
    <property type="entry name" value="Ribosomal_L1"/>
    <property type="match status" value="1"/>
</dbReference>
<keyword evidence="3" id="KW-0597">Phosphoprotein</keyword>
<protein>
    <recommendedName>
        <fullName evidence="10">Ribosomal L1 domain-containing protein 1</fullName>
    </recommendedName>
</protein>
<evidence type="ECO:0000256" key="10">
    <source>
        <dbReference type="ARBA" id="ARBA00070787"/>
    </source>
</evidence>
<reference evidence="12" key="1">
    <citation type="submission" date="2020-05" db="EMBL/GenBank/DDBJ databases">
        <title>Phylogenomic resolution of chytrid fungi.</title>
        <authorList>
            <person name="Stajich J.E."/>
            <person name="Amses K."/>
            <person name="Simmons R."/>
            <person name="Seto K."/>
            <person name="Myers J."/>
            <person name="Bonds A."/>
            <person name="Quandt C.A."/>
            <person name="Barry K."/>
            <person name="Liu P."/>
            <person name="Grigoriev I."/>
            <person name="Longcore J.E."/>
            <person name="James T.Y."/>
        </authorList>
    </citation>
    <scope>NUCLEOTIDE SEQUENCE</scope>
    <source>
        <strain evidence="12">JEL0513</strain>
    </source>
</reference>
<evidence type="ECO:0000256" key="7">
    <source>
        <dbReference type="ARBA" id="ARBA00023242"/>
    </source>
</evidence>
<evidence type="ECO:0000256" key="3">
    <source>
        <dbReference type="ARBA" id="ARBA00022553"/>
    </source>
</evidence>
<keyword evidence="13" id="KW-1185">Reference proteome</keyword>
<feature type="region of interest" description="Disordered" evidence="11">
    <location>
        <begin position="312"/>
        <end position="331"/>
    </location>
</feature>
<dbReference type="InterPro" id="IPR016095">
    <property type="entry name" value="Ribosomal_uL1_3-a/b-sand"/>
</dbReference>
<keyword evidence="2" id="KW-1017">Isopeptide bond</keyword>
<comment type="similarity">
    <text evidence="9">Belongs to the universal ribosomal protein uL1 family. Highly divergent.</text>
</comment>
<gene>
    <name evidence="12" type="ORF">HK100_010145</name>
</gene>
<dbReference type="InterPro" id="IPR028364">
    <property type="entry name" value="Ribosomal_uL1/biogenesis"/>
</dbReference>
<dbReference type="InterPro" id="IPR023674">
    <property type="entry name" value="Ribosomal_uL1-like"/>
</dbReference>
<dbReference type="CDD" id="cd00403">
    <property type="entry name" value="Ribosomal_L1"/>
    <property type="match status" value="1"/>
</dbReference>
<comment type="caution">
    <text evidence="12">The sequence shown here is derived from an EMBL/GenBank/DDBJ whole genome shotgun (WGS) entry which is preliminary data.</text>
</comment>
<evidence type="ECO:0000256" key="5">
    <source>
        <dbReference type="ARBA" id="ARBA00022990"/>
    </source>
</evidence>
<dbReference type="EMBL" id="JADGJH010005483">
    <property type="protein sequence ID" value="KAJ3080406.1"/>
    <property type="molecule type" value="Genomic_DNA"/>
</dbReference>
<dbReference type="GO" id="GO:0003723">
    <property type="term" value="F:RNA binding"/>
    <property type="evidence" value="ECO:0007669"/>
    <property type="project" value="InterPro"/>
</dbReference>
<evidence type="ECO:0000313" key="13">
    <source>
        <dbReference type="Proteomes" id="UP001211907"/>
    </source>
</evidence>
<dbReference type="InterPro" id="IPR050257">
    <property type="entry name" value="eL8/uL1-like"/>
</dbReference>
<keyword evidence="5" id="KW-0007">Acetylation</keyword>
<evidence type="ECO:0000256" key="6">
    <source>
        <dbReference type="ARBA" id="ARBA00023054"/>
    </source>
</evidence>
<feature type="non-terminal residue" evidence="12">
    <location>
        <position position="331"/>
    </location>
</feature>
<dbReference type="Proteomes" id="UP001211907">
    <property type="component" value="Unassembled WGS sequence"/>
</dbReference>
<feature type="compositionally biased region" description="Basic and acidic residues" evidence="11">
    <location>
        <begin position="312"/>
        <end position="321"/>
    </location>
</feature>
<evidence type="ECO:0000256" key="11">
    <source>
        <dbReference type="SAM" id="MobiDB-lite"/>
    </source>
</evidence>
<evidence type="ECO:0000256" key="2">
    <source>
        <dbReference type="ARBA" id="ARBA00022499"/>
    </source>
</evidence>
<comment type="function">
    <text evidence="8">Regulates cellular senescence through inhibition of PTEN translation. Acts as a pro-apoptotic regulator in response to DNA damage.</text>
</comment>
<accession>A0AAD5SMV9</accession>
<name>A0AAD5SMV9_9FUNG</name>
<dbReference type="GO" id="GO:0005730">
    <property type="term" value="C:nucleolus"/>
    <property type="evidence" value="ECO:0007669"/>
    <property type="project" value="UniProtKB-SubCell"/>
</dbReference>
<keyword evidence="6" id="KW-0175">Coiled coil</keyword>
<evidence type="ECO:0000256" key="4">
    <source>
        <dbReference type="ARBA" id="ARBA00022843"/>
    </source>
</evidence>
<dbReference type="FunFam" id="3.40.50.790:FF:000004">
    <property type="entry name" value="Ribosomal L1 domain-containing 1-like 1"/>
    <property type="match status" value="1"/>
</dbReference>
<evidence type="ECO:0000256" key="8">
    <source>
        <dbReference type="ARBA" id="ARBA00054167"/>
    </source>
</evidence>
<dbReference type="AlphaFoldDB" id="A0AAD5SMV9"/>
<dbReference type="PANTHER" id="PTHR23105">
    <property type="entry name" value="RIBOSOMAL PROTEIN L7AE FAMILY MEMBER"/>
    <property type="match status" value="1"/>
</dbReference>
<evidence type="ECO:0000313" key="12">
    <source>
        <dbReference type="EMBL" id="KAJ3080406.1"/>
    </source>
</evidence>
<comment type="subcellular location">
    <subcellularLocation>
        <location evidence="1">Nucleus</location>
        <location evidence="1">Nucleolus</location>
    </subcellularLocation>
</comment>
<dbReference type="Gene3D" id="3.40.50.790">
    <property type="match status" value="1"/>
</dbReference>
<evidence type="ECO:0000256" key="9">
    <source>
        <dbReference type="ARBA" id="ARBA00061550"/>
    </source>
</evidence>
<keyword evidence="4" id="KW-0832">Ubl conjugation</keyword>
<evidence type="ECO:0000256" key="1">
    <source>
        <dbReference type="ARBA" id="ARBA00004604"/>
    </source>
</evidence>
<proteinExistence type="inferred from homology"/>
<dbReference type="SUPFAM" id="SSF56808">
    <property type="entry name" value="Ribosomal protein L1"/>
    <property type="match status" value="1"/>
</dbReference>